<evidence type="ECO:0000313" key="3">
    <source>
        <dbReference type="Proteomes" id="UP000619788"/>
    </source>
</evidence>
<evidence type="ECO:0000313" key="2">
    <source>
        <dbReference type="EMBL" id="GIH95984.1"/>
    </source>
</evidence>
<dbReference type="AlphaFoldDB" id="A0A8J3SMI6"/>
<dbReference type="RefSeq" id="WP_204068054.1">
    <property type="nucleotide sequence ID" value="NZ_BOOJ01000058.1"/>
</dbReference>
<sequence length="127" mass="14278">MSTAGQSANKQTVERYIDGFNKSDHEQILSCLTDDIEWTVFGHYRITGKEAYDANIEGPDPVGVPPKVEITRMVEENDVVMAEMTLEALQKDGSVMRAAMGEVFVMRDGLICERRAYVVPLVENDHR</sequence>
<reference evidence="2 3" key="1">
    <citation type="submission" date="2021-01" db="EMBL/GenBank/DDBJ databases">
        <title>Whole genome shotgun sequence of Planobispora siamensis NBRC 107568.</title>
        <authorList>
            <person name="Komaki H."/>
            <person name="Tamura T."/>
        </authorList>
    </citation>
    <scope>NUCLEOTIDE SEQUENCE [LARGE SCALE GENOMIC DNA]</scope>
    <source>
        <strain evidence="2 3">NBRC 107568</strain>
    </source>
</reference>
<protein>
    <recommendedName>
        <fullName evidence="1">SnoaL-like domain-containing protein</fullName>
    </recommendedName>
</protein>
<organism evidence="2 3">
    <name type="scientific">Planobispora siamensis</name>
    <dbReference type="NCBI Taxonomy" id="936338"/>
    <lineage>
        <taxon>Bacteria</taxon>
        <taxon>Bacillati</taxon>
        <taxon>Actinomycetota</taxon>
        <taxon>Actinomycetes</taxon>
        <taxon>Streptosporangiales</taxon>
        <taxon>Streptosporangiaceae</taxon>
        <taxon>Planobispora</taxon>
    </lineage>
</organism>
<evidence type="ECO:0000259" key="1">
    <source>
        <dbReference type="Pfam" id="PF12680"/>
    </source>
</evidence>
<dbReference type="Proteomes" id="UP000619788">
    <property type="component" value="Unassembled WGS sequence"/>
</dbReference>
<dbReference type="InterPro" id="IPR037401">
    <property type="entry name" value="SnoaL-like"/>
</dbReference>
<dbReference type="Pfam" id="PF12680">
    <property type="entry name" value="SnoaL_2"/>
    <property type="match status" value="1"/>
</dbReference>
<dbReference type="SUPFAM" id="SSF54427">
    <property type="entry name" value="NTF2-like"/>
    <property type="match status" value="1"/>
</dbReference>
<feature type="domain" description="SnoaL-like" evidence="1">
    <location>
        <begin position="13"/>
        <end position="113"/>
    </location>
</feature>
<dbReference type="EMBL" id="BOOJ01000058">
    <property type="protein sequence ID" value="GIH95984.1"/>
    <property type="molecule type" value="Genomic_DNA"/>
</dbReference>
<gene>
    <name evidence="2" type="ORF">Psi01_66140</name>
</gene>
<accession>A0A8J3SMI6</accession>
<dbReference type="Gene3D" id="3.10.450.50">
    <property type="match status" value="1"/>
</dbReference>
<proteinExistence type="predicted"/>
<dbReference type="InterPro" id="IPR032710">
    <property type="entry name" value="NTF2-like_dom_sf"/>
</dbReference>
<keyword evidence="3" id="KW-1185">Reference proteome</keyword>
<comment type="caution">
    <text evidence="2">The sequence shown here is derived from an EMBL/GenBank/DDBJ whole genome shotgun (WGS) entry which is preliminary data.</text>
</comment>
<name>A0A8J3SMI6_9ACTN</name>